<feature type="compositionally biased region" description="Low complexity" evidence="15">
    <location>
        <begin position="32"/>
        <end position="56"/>
    </location>
</feature>
<dbReference type="GO" id="GO:0005524">
    <property type="term" value="F:ATP binding"/>
    <property type="evidence" value="ECO:0007669"/>
    <property type="project" value="UniProtKB-KW"/>
</dbReference>
<dbReference type="GO" id="GO:0006367">
    <property type="term" value="P:transcription initiation at RNA polymerase II promoter"/>
    <property type="evidence" value="ECO:0007669"/>
    <property type="project" value="InterPro"/>
</dbReference>
<dbReference type="InterPro" id="IPR032830">
    <property type="entry name" value="XPB/Ssl2_N"/>
</dbReference>
<comment type="similarity">
    <text evidence="2">Belongs to the helicase family. RAD25/XPB subfamily.</text>
</comment>
<gene>
    <name evidence="18" type="ORF">FA10DRAFT_273935</name>
</gene>
<dbReference type="FunCoup" id="A0A316YWQ2">
    <property type="interactions" value="560"/>
</dbReference>
<dbReference type="FunFam" id="3.40.50.300:FF:000077">
    <property type="entry name" value="Probable DNA repair helicase RAD25"/>
    <property type="match status" value="1"/>
</dbReference>
<dbReference type="OrthoDB" id="10262986at2759"/>
<dbReference type="GO" id="GO:0000112">
    <property type="term" value="C:nucleotide-excision repair factor 3 complex"/>
    <property type="evidence" value="ECO:0007669"/>
    <property type="project" value="TreeGrafter"/>
</dbReference>
<dbReference type="InterPro" id="IPR001650">
    <property type="entry name" value="Helicase_C-like"/>
</dbReference>
<accession>A0A316YWQ2</accession>
<dbReference type="InterPro" id="IPR001161">
    <property type="entry name" value="XPB/Ssl2"/>
</dbReference>
<keyword evidence="10" id="KW-0413">Isomerase</keyword>
<evidence type="ECO:0000256" key="1">
    <source>
        <dbReference type="ARBA" id="ARBA00004123"/>
    </source>
</evidence>
<dbReference type="GO" id="GO:0006289">
    <property type="term" value="P:nucleotide-excision repair"/>
    <property type="evidence" value="ECO:0007669"/>
    <property type="project" value="InterPro"/>
</dbReference>
<dbReference type="InterPro" id="IPR014001">
    <property type="entry name" value="Helicase_ATP-bd"/>
</dbReference>
<evidence type="ECO:0000256" key="9">
    <source>
        <dbReference type="ARBA" id="ARBA00023204"/>
    </source>
</evidence>
<comment type="subcellular location">
    <subcellularLocation>
        <location evidence="1">Nucleus</location>
    </subcellularLocation>
</comment>
<keyword evidence="4" id="KW-0227">DNA damage</keyword>
<keyword evidence="8" id="KW-0238">DNA-binding</keyword>
<keyword evidence="9" id="KW-0234">DNA repair</keyword>
<dbReference type="GeneID" id="37045107"/>
<dbReference type="SMART" id="SM00490">
    <property type="entry name" value="HELICc"/>
    <property type="match status" value="1"/>
</dbReference>
<dbReference type="GO" id="GO:0003677">
    <property type="term" value="F:DNA binding"/>
    <property type="evidence" value="ECO:0007669"/>
    <property type="project" value="UniProtKB-KW"/>
</dbReference>
<dbReference type="RefSeq" id="XP_025380674.1">
    <property type="nucleotide sequence ID" value="XM_025523191.1"/>
</dbReference>
<keyword evidence="19" id="KW-1185">Reference proteome</keyword>
<evidence type="ECO:0000256" key="6">
    <source>
        <dbReference type="ARBA" id="ARBA00022806"/>
    </source>
</evidence>
<dbReference type="GO" id="GO:0043138">
    <property type="term" value="F:3'-5' DNA helicase activity"/>
    <property type="evidence" value="ECO:0007669"/>
    <property type="project" value="UniProtKB-EC"/>
</dbReference>
<dbReference type="InterPro" id="IPR032438">
    <property type="entry name" value="ERCC3_RAD25_C"/>
</dbReference>
<dbReference type="EMBL" id="KZ819634">
    <property type="protein sequence ID" value="PWN93476.1"/>
    <property type="molecule type" value="Genomic_DNA"/>
</dbReference>
<feature type="compositionally biased region" description="Basic and acidic residues" evidence="15">
    <location>
        <begin position="893"/>
        <end position="929"/>
    </location>
</feature>
<evidence type="ECO:0000256" key="5">
    <source>
        <dbReference type="ARBA" id="ARBA00022801"/>
    </source>
</evidence>
<dbReference type="InterPro" id="IPR006935">
    <property type="entry name" value="Helicase/UvrB_N"/>
</dbReference>
<dbReference type="GO" id="GO:0016787">
    <property type="term" value="F:hydrolase activity"/>
    <property type="evidence" value="ECO:0007669"/>
    <property type="project" value="UniProtKB-KW"/>
</dbReference>
<feature type="domain" description="Helicase ATP-binding" evidence="16">
    <location>
        <begin position="441"/>
        <end position="603"/>
    </location>
</feature>
<keyword evidence="3" id="KW-0547">Nucleotide-binding</keyword>
<name>A0A316YWQ2_9BASI</name>
<evidence type="ECO:0000256" key="3">
    <source>
        <dbReference type="ARBA" id="ARBA00022741"/>
    </source>
</evidence>
<evidence type="ECO:0000313" key="19">
    <source>
        <dbReference type="Proteomes" id="UP000245768"/>
    </source>
</evidence>
<feature type="domain" description="Helicase C-terminal" evidence="17">
    <location>
        <begin position="657"/>
        <end position="818"/>
    </location>
</feature>
<feature type="compositionally biased region" description="Basic and acidic residues" evidence="15">
    <location>
        <begin position="1"/>
        <end position="20"/>
    </location>
</feature>
<evidence type="ECO:0000313" key="18">
    <source>
        <dbReference type="EMBL" id="PWN93476.1"/>
    </source>
</evidence>
<dbReference type="Pfam" id="PF04851">
    <property type="entry name" value="ResIII"/>
    <property type="match status" value="1"/>
</dbReference>
<dbReference type="Pfam" id="PF16203">
    <property type="entry name" value="ERCC3_RAD25_C"/>
    <property type="match status" value="1"/>
</dbReference>
<evidence type="ECO:0000256" key="7">
    <source>
        <dbReference type="ARBA" id="ARBA00022840"/>
    </source>
</evidence>
<evidence type="ECO:0000256" key="13">
    <source>
        <dbReference type="ARBA" id="ARBA00034808"/>
    </source>
</evidence>
<keyword evidence="7" id="KW-0067">ATP-binding</keyword>
<evidence type="ECO:0000256" key="10">
    <source>
        <dbReference type="ARBA" id="ARBA00023235"/>
    </source>
</evidence>
<proteinExistence type="inferred from homology"/>
<dbReference type="FunFam" id="3.40.50.300:FF:000117">
    <property type="entry name" value="Putative DNA repair helicase rad25"/>
    <property type="match status" value="1"/>
</dbReference>
<feature type="region of interest" description="Disordered" evidence="15">
    <location>
        <begin position="889"/>
        <end position="929"/>
    </location>
</feature>
<dbReference type="InterPro" id="IPR050615">
    <property type="entry name" value="ATP-dep_DNA_Helicase"/>
</dbReference>
<dbReference type="PROSITE" id="PS51194">
    <property type="entry name" value="HELICASE_CTER"/>
    <property type="match status" value="1"/>
</dbReference>
<dbReference type="Pfam" id="PF13625">
    <property type="entry name" value="Helicase_C_3"/>
    <property type="match status" value="1"/>
</dbReference>
<comment type="catalytic activity">
    <reaction evidence="14">
        <text>ATP + H2O = ADP + phosphate + H(+)</text>
        <dbReference type="Rhea" id="RHEA:13065"/>
        <dbReference type="ChEBI" id="CHEBI:15377"/>
        <dbReference type="ChEBI" id="CHEBI:15378"/>
        <dbReference type="ChEBI" id="CHEBI:30616"/>
        <dbReference type="ChEBI" id="CHEBI:43474"/>
        <dbReference type="ChEBI" id="CHEBI:456216"/>
        <dbReference type="EC" id="5.6.2.4"/>
    </reaction>
</comment>
<evidence type="ECO:0000256" key="11">
    <source>
        <dbReference type="ARBA" id="ARBA00023242"/>
    </source>
</evidence>
<feature type="compositionally biased region" description="Low complexity" evidence="15">
    <location>
        <begin position="297"/>
        <end position="336"/>
    </location>
</feature>
<dbReference type="PANTHER" id="PTHR11274">
    <property type="entry name" value="RAD25/XP-B DNA REPAIR HELICASE"/>
    <property type="match status" value="1"/>
</dbReference>
<evidence type="ECO:0000256" key="12">
    <source>
        <dbReference type="ARBA" id="ARBA00034617"/>
    </source>
</evidence>
<evidence type="ECO:0000256" key="2">
    <source>
        <dbReference type="ARBA" id="ARBA00006637"/>
    </source>
</evidence>
<keyword evidence="6 18" id="KW-0347">Helicase</keyword>
<dbReference type="NCBIfam" id="TIGR00603">
    <property type="entry name" value="rad25"/>
    <property type="match status" value="1"/>
</dbReference>
<dbReference type="SMART" id="SM00487">
    <property type="entry name" value="DEXDc"/>
    <property type="match status" value="1"/>
</dbReference>
<dbReference type="PRINTS" id="PR00851">
    <property type="entry name" value="XRODRMPGMNTB"/>
</dbReference>
<dbReference type="CDD" id="cd18789">
    <property type="entry name" value="SF2_C_XPB"/>
    <property type="match status" value="1"/>
</dbReference>
<comment type="catalytic activity">
    <reaction evidence="12">
        <text>Couples ATP hydrolysis with the unwinding of duplex DNA by translocating in the 3'-5' direction.</text>
        <dbReference type="EC" id="5.6.2.4"/>
    </reaction>
</comment>
<dbReference type="PROSITE" id="PS51192">
    <property type="entry name" value="HELICASE_ATP_BIND_1"/>
    <property type="match status" value="1"/>
</dbReference>
<dbReference type="InterPro" id="IPR027417">
    <property type="entry name" value="P-loop_NTPase"/>
</dbReference>
<feature type="region of interest" description="Disordered" evidence="15">
    <location>
        <begin position="293"/>
        <end position="354"/>
    </location>
</feature>
<dbReference type="EC" id="5.6.2.4" evidence="13"/>
<dbReference type="PANTHER" id="PTHR11274:SF0">
    <property type="entry name" value="GENERAL TRANSCRIPTION AND DNA REPAIR FACTOR IIH HELICASE SUBUNIT XPB"/>
    <property type="match status" value="1"/>
</dbReference>
<evidence type="ECO:0000259" key="17">
    <source>
        <dbReference type="PROSITE" id="PS51194"/>
    </source>
</evidence>
<evidence type="ECO:0000256" key="8">
    <source>
        <dbReference type="ARBA" id="ARBA00023125"/>
    </source>
</evidence>
<keyword evidence="5" id="KW-0378">Hydrolase</keyword>
<reference evidence="18 19" key="1">
    <citation type="journal article" date="2018" name="Mol. Biol. Evol.">
        <title>Broad Genomic Sampling Reveals a Smut Pathogenic Ancestry of the Fungal Clade Ustilaginomycotina.</title>
        <authorList>
            <person name="Kijpornyongpan T."/>
            <person name="Mondo S.J."/>
            <person name="Barry K."/>
            <person name="Sandor L."/>
            <person name="Lee J."/>
            <person name="Lipzen A."/>
            <person name="Pangilinan J."/>
            <person name="LaButti K."/>
            <person name="Hainaut M."/>
            <person name="Henrissat B."/>
            <person name="Grigoriev I.V."/>
            <person name="Spatafora J.W."/>
            <person name="Aime M.C."/>
        </authorList>
    </citation>
    <scope>NUCLEOTIDE SEQUENCE [LARGE SCALE GENOMIC DNA]</scope>
    <source>
        <strain evidence="18 19">MCA 4198</strain>
    </source>
</reference>
<dbReference type="STRING" id="215250.A0A316YWQ2"/>
<protein>
    <recommendedName>
        <fullName evidence="13">DNA 3'-5' helicase</fullName>
        <ecNumber evidence="13">5.6.2.4</ecNumber>
    </recommendedName>
</protein>
<dbReference type="AlphaFoldDB" id="A0A316YWQ2"/>
<evidence type="ECO:0000259" key="16">
    <source>
        <dbReference type="PROSITE" id="PS51192"/>
    </source>
</evidence>
<dbReference type="InParanoid" id="A0A316YWQ2"/>
<evidence type="ECO:0000256" key="15">
    <source>
        <dbReference type="SAM" id="MobiDB-lite"/>
    </source>
</evidence>
<dbReference type="GO" id="GO:0097550">
    <property type="term" value="C:transcription preinitiation complex"/>
    <property type="evidence" value="ECO:0007669"/>
    <property type="project" value="TreeGrafter"/>
</dbReference>
<dbReference type="CDD" id="cd18029">
    <property type="entry name" value="DEXHc_XPB"/>
    <property type="match status" value="1"/>
</dbReference>
<feature type="region of interest" description="Disordered" evidence="15">
    <location>
        <begin position="1"/>
        <end position="87"/>
    </location>
</feature>
<dbReference type="GO" id="GO:0005675">
    <property type="term" value="C:transcription factor TFIIH holo complex"/>
    <property type="evidence" value="ECO:0007669"/>
    <property type="project" value="TreeGrafter"/>
</dbReference>
<dbReference type="SUPFAM" id="SSF52540">
    <property type="entry name" value="P-loop containing nucleoside triphosphate hydrolases"/>
    <property type="match status" value="2"/>
</dbReference>
<evidence type="ECO:0000256" key="4">
    <source>
        <dbReference type="ARBA" id="ARBA00022763"/>
    </source>
</evidence>
<dbReference type="Proteomes" id="UP000245768">
    <property type="component" value="Unassembled WGS sequence"/>
</dbReference>
<dbReference type="Gene3D" id="3.40.50.300">
    <property type="entry name" value="P-loop containing nucleotide triphosphate hydrolases"/>
    <property type="match status" value="2"/>
</dbReference>
<keyword evidence="11" id="KW-0539">Nucleus</keyword>
<organism evidence="18 19">
    <name type="scientific">Acaromyces ingoldii</name>
    <dbReference type="NCBI Taxonomy" id="215250"/>
    <lineage>
        <taxon>Eukaryota</taxon>
        <taxon>Fungi</taxon>
        <taxon>Dikarya</taxon>
        <taxon>Basidiomycota</taxon>
        <taxon>Ustilaginomycotina</taxon>
        <taxon>Exobasidiomycetes</taxon>
        <taxon>Exobasidiales</taxon>
        <taxon>Cryptobasidiaceae</taxon>
        <taxon>Acaromyces</taxon>
    </lineage>
</organism>
<sequence length="929" mass="102518">MPPLRSRDEVDGHSDEEARPRMVVKLSRKGNSSTASGSGPSSSRATPTPSTPASGPGDDEGEGSDGDLRVGLAFRSDDEDDDEGYEQGGASAIVARARAARGGQAAAPAPMDVDEEDVDAEKDFSEMQLKPDHASRPLWISPDDMTITLEGFSPIAEQAQDFLVAIAEPVSRPAFIHEYRLTPYSLYAAVSVGLNPNDIIEVLNRLSKAPVPETVHNFILNSTVSFGKIKLVLKQNKYFVESAHPEVLRMLLQDEVIGQARVKDSDAGRGNKLEVIGQTSAPTRGDLVIPGTESAARRQQQLQQQSGGPQQQPAIGPRPGSTANPANRPPNAAGGPTNAGGTGPAPESATAARREAEADLFDAIIGVDETDEAGNDDEDVVHSFEIEEKQIEAVKKRCQDLQYPMLEEYDFRNDTMNADLDIDLRPITHIRPYQEKSLSKMFGNGRARSGIIVLPCGAGKTLVGITAACTIKKSCLVLCTSSVSVMQWRQQFLQWSNIQEHQVSVFTAESKEKFSGQSGIVVSTYSMVANAGKRSHSSQKMMNFLESREWGFVLLDEVHVVPAAMFRRVLTNIKAHSKLGLTATLVREDEKIDELNYLVGPKLYEANWMDLAAKGHIATVQCAEVWCPMTPEFYREYLREKSRKRQLLTSMNPRKFQACQFLINYHEKRGDKIIVFSDNVHTLKAYAMRLEKCYIDGQTAQQERMSILNHFQHNPAVNTIFLSKVGDTSIDLPEATCLIQISSHFGSRRQEAQRLGRILRAKRRNDEGFNAFFYSLVSKDTNEMYYSTKRQQFLVDQGYSFKVITELQGMDDLPELVYKTQQQQIDLLSGILILGEGAADSATDMVGQEWDADMQGFGRSAGGGGQRRVGGKFAAKAQRTTGSLNALSGAEHMSYHERNKAQNKSLQKERHSMFKKRDAAKSKRAKDAA</sequence>
<evidence type="ECO:0000256" key="14">
    <source>
        <dbReference type="ARBA" id="ARBA00048988"/>
    </source>
</evidence>